<proteinExistence type="predicted"/>
<keyword evidence="2" id="KW-1185">Reference proteome</keyword>
<organism evidence="1 2">
    <name type="scientific">Araneus ventricosus</name>
    <name type="common">Orbweaver spider</name>
    <name type="synonym">Epeira ventricosa</name>
    <dbReference type="NCBI Taxonomy" id="182803"/>
    <lineage>
        <taxon>Eukaryota</taxon>
        <taxon>Metazoa</taxon>
        <taxon>Ecdysozoa</taxon>
        <taxon>Arthropoda</taxon>
        <taxon>Chelicerata</taxon>
        <taxon>Arachnida</taxon>
        <taxon>Araneae</taxon>
        <taxon>Araneomorphae</taxon>
        <taxon>Entelegynae</taxon>
        <taxon>Araneoidea</taxon>
        <taxon>Araneidae</taxon>
        <taxon>Araneus</taxon>
    </lineage>
</organism>
<evidence type="ECO:0000313" key="1">
    <source>
        <dbReference type="EMBL" id="GBM98791.1"/>
    </source>
</evidence>
<sequence length="85" mass="9303">LFKALSPIWFLCGGKNLREDPEGGVSSSVPQGVEELRQKIGAPLSVRLKLVESFPLGFVSAAPVRNVNYEVCERQKCEVGSSLRK</sequence>
<protein>
    <submittedName>
        <fullName evidence="1">Uncharacterized protein</fullName>
    </submittedName>
</protein>
<comment type="caution">
    <text evidence="1">The sequence shown here is derived from an EMBL/GenBank/DDBJ whole genome shotgun (WGS) entry which is preliminary data.</text>
</comment>
<dbReference type="EMBL" id="BGPR01271157">
    <property type="protein sequence ID" value="GBM98791.1"/>
    <property type="molecule type" value="Genomic_DNA"/>
</dbReference>
<dbReference type="Proteomes" id="UP000499080">
    <property type="component" value="Unassembled WGS sequence"/>
</dbReference>
<reference evidence="1 2" key="1">
    <citation type="journal article" date="2019" name="Sci. Rep.">
        <title>Orb-weaving spider Araneus ventricosus genome elucidates the spidroin gene catalogue.</title>
        <authorList>
            <person name="Kono N."/>
            <person name="Nakamura H."/>
            <person name="Ohtoshi R."/>
            <person name="Moran D.A.P."/>
            <person name="Shinohara A."/>
            <person name="Yoshida Y."/>
            <person name="Fujiwara M."/>
            <person name="Mori M."/>
            <person name="Tomita M."/>
            <person name="Arakawa K."/>
        </authorList>
    </citation>
    <scope>NUCLEOTIDE SEQUENCE [LARGE SCALE GENOMIC DNA]</scope>
</reference>
<name>A0A4Y2K8Z6_ARAVE</name>
<accession>A0A4Y2K8Z6</accession>
<feature type="non-terminal residue" evidence="1">
    <location>
        <position position="1"/>
    </location>
</feature>
<dbReference type="AlphaFoldDB" id="A0A4Y2K8Z6"/>
<gene>
    <name evidence="1" type="ORF">AVEN_250596_1</name>
</gene>
<evidence type="ECO:0000313" key="2">
    <source>
        <dbReference type="Proteomes" id="UP000499080"/>
    </source>
</evidence>